<feature type="region of interest" description="Disordered" evidence="2">
    <location>
        <begin position="2101"/>
        <end position="2120"/>
    </location>
</feature>
<comment type="caution">
    <text evidence="3">The sequence shown here is derived from an EMBL/GenBank/DDBJ whole genome shotgun (WGS) entry which is preliminary data.</text>
</comment>
<feature type="compositionally biased region" description="Low complexity" evidence="2">
    <location>
        <begin position="100"/>
        <end position="110"/>
    </location>
</feature>
<feature type="compositionally biased region" description="Basic and acidic residues" evidence="2">
    <location>
        <begin position="732"/>
        <end position="742"/>
    </location>
</feature>
<keyword evidence="4" id="KW-1185">Reference proteome</keyword>
<feature type="compositionally biased region" description="Basic and acidic residues" evidence="2">
    <location>
        <begin position="14"/>
        <end position="32"/>
    </location>
</feature>
<dbReference type="EMBL" id="CAJNNV010001608">
    <property type="protein sequence ID" value="CAE8585389.1"/>
    <property type="molecule type" value="Genomic_DNA"/>
</dbReference>
<feature type="region of interest" description="Disordered" evidence="2">
    <location>
        <begin position="645"/>
        <end position="789"/>
    </location>
</feature>
<feature type="region of interest" description="Disordered" evidence="2">
    <location>
        <begin position="2427"/>
        <end position="2505"/>
    </location>
</feature>
<reference evidence="3" key="1">
    <citation type="submission" date="2021-02" db="EMBL/GenBank/DDBJ databases">
        <authorList>
            <person name="Dougan E. K."/>
            <person name="Rhodes N."/>
            <person name="Thang M."/>
            <person name="Chan C."/>
        </authorList>
    </citation>
    <scope>NUCLEOTIDE SEQUENCE</scope>
</reference>
<feature type="region of interest" description="Disordered" evidence="2">
    <location>
        <begin position="1152"/>
        <end position="1179"/>
    </location>
</feature>
<proteinExistence type="predicted"/>
<protein>
    <submittedName>
        <fullName evidence="3">Uncharacterized protein</fullName>
    </submittedName>
</protein>
<feature type="compositionally biased region" description="Basic and acidic residues" evidence="2">
    <location>
        <begin position="677"/>
        <end position="725"/>
    </location>
</feature>
<evidence type="ECO:0000256" key="1">
    <source>
        <dbReference type="SAM" id="Coils"/>
    </source>
</evidence>
<feature type="compositionally biased region" description="Polar residues" evidence="2">
    <location>
        <begin position="1"/>
        <end position="10"/>
    </location>
</feature>
<feature type="compositionally biased region" description="Low complexity" evidence="2">
    <location>
        <begin position="440"/>
        <end position="453"/>
    </location>
</feature>
<feature type="region of interest" description="Disordered" evidence="2">
    <location>
        <begin position="413"/>
        <end position="467"/>
    </location>
</feature>
<sequence length="3683" mass="402413">MGSWRSSLCCSVSPREDSKHSKAAEIEVKQNRADVMASQEDHLSKAGKSGSSSPQASAAAGVATKDNQSPSKVLESKGADFLPLPKSVVPTPEDSDSHTMAGSSGAAPLSPAMGGGLGSLAARRFKLSAPMVTATSSSTHSAHSANVAADRGWPQPVPTYAAEQFAAVELRVQQTREQADSTIAAVRRVQMNAERQVAGFAAARTRAEELSTQAMRRAARAEVSLEAARASAAAAIRAASEAARAETAAAVRAANEASRADTAAAIRAASEAARAETAAAVRAANEASRADTAAAIRAARKAAQAEAAAAIRLAEEENERIRRNAKSIIQRLKGTPQATEPSFQAMSSAARAFVSATGLMKLPAEQAHAKAQKLRDTLFERIRKGEKLPQMISLQDAQQIISFCDREYDTGDKVKERQPAAPPPRHLLGPGNVAPSTPDGAPQTLPGALAAAGARRDEEDMPPHRRGVQPLRCAIRKGPSGVVMNFQRGIQYGPYGPRISQVKVATYKTSGDTLWFLRPGAYVSCDACLKAVPQSRGSLQGASQRSRFAWDEFLCTDCMMNGVGPGSGLTIVGPGSGMTVAGSGSGVADRADRRPPNTATDAEVLGTKERRARPEGPCCDQASPSNGCSRPSCKGWVEVGQQEAGAESFGSFVSRVRSRSGQSGQEGKNASHNRSGKKVENTDHSPNRGEGEMEHRDRSKESQSERGIKSQDRDEKRTRSQKCHDASTMNQERNEKSRRVWQQDEEDTEGQPQDEEDTEGQQQDMEDTEGQQQDEEDIQDQQSDGGSTSVTCCCDRCITLPLRSRVRCVCRLCHKGLAPTFSRAIAAAAAVCQVQGARATAVHTEVSSQAAMVIVILMMTVLMLAAAAACWTRAAGPTQGGGRAAARRSKRQLIVPPGVRRRPPTRNSVGGEQKACGGMMPTEVEKLAREIVEGVAAMAAKRPPGDPRRWQRAVEEDSAPAVESVYGHIQPGDGPHAMTSDSGWPPLAGAAHAVTSDSGWPPFAGAAHAMTRRAAAATDSPGGAPHSAACRLRRGRWRQKKASIQDFGEHVVVPKWRQKKTSIQDFGEHVVVPKWRQKKTSIQDFGEHVVVPKDQWTRLGDSIAEPQGEKATQEATEATEVTLGPAASYAELKRALRNRLARSLSLGRRASTMTDGCPRWGRKSHSARTTRDSRRGWAVPGLSADGVNAEGADREGGALERLRVVAGDGPVSANATQAAGDWLSSATEALACAVRRGFVLDRSRFQAVDIGYVKPAPRAAWRICHGSDVEQDSQRLATMACVTGVDTKCVTGVDTMFSAEVPVADIAELQQIVAGGRVPHRHKRRSWELMEHARNRKAVKVATAKAQFEKEKSAKKDKQLQLVASTSSSISLVLGIRRQPSLLEPVQVAALHLVQACHMKVRGKASSAAAFGKRQDRSGALVAQFAINEQKKFISELVVPQPGQPPSGASGLLLQRVAACVFQFDETSQKLMPLKSQQSSHKIRQSKAQFSSQVMVLSGGIVVGEFRQSLVATKVDTHMQHEPWQARSMRLEGTDTNFLVEALLRGLPLDVLDNAALDDYLARNDQMAAALYSFTRWLRIGKNYTAVTDEVHKLVDNMLEIRDEARPKEEWDKAKEFIQVLYGNDMEEHFWVKHKRDGLNHKTSLLLDLESLIDIVDLGTNSDRLVWWNRVSSESTQQLQEGRPVGSRIFTDRKDMVEHVAVPIINFCLGRSWVAATLSRWTNVTITQKRFLATVAISNILVDALQNVKVSWALVGDSIEASLGALVDKDREDFSSRNKLRIIKFMKVLGRCSLSLEIALALICTRPVEVLMYQLLGHNKKRASLGDLLATVKLEARNPWHLVAFLGVDATAEQFPRSARRHVLQVSAGVTQVFELRMASGSGPHRLAWLCYEVVGLAVKRDIVHKLFTYPAECLPFMVFCLRKLYPTEAMFLQKAPATLRVWLESFHSIDFSERAHAQMRTDLSSDGCSKNFAAACNRLVVRQLIASHIDKGGVDVGTAPVAGKQLMAMGRNMTKNEIRQCEAEITDEWAVIRDNEQEYELWRGMSLANRRPIHAGAAGGLPSADAHDGATCRQFKGLWSLSSSPKELIPLQVLAGYEASEREKGQKRRDSESKEQASKLIVRGPVPQRKQFVVGGWGSLHGCADGMRNVCLQHGTGVLRRRLVENVTQMIRAWVGSLDLESKQDASQLVAFTGKEMTADGHTQTLMALLVLSFGSPVAQMFVNCGFVCLDLPALPRLFHRPACPLRVRILDRLGRMCLPGIGSDRRAFDFQTDVELASDLVSWQDGWDMHTTTYTICGGDTILDMLVSDMKLFEMPAKKKPTRRRTATSDLPAEFDMGDPFDLAWADGHGAGDLPRAGSAHDGDDGDDQVRSDGSEDDCLFRDDPGDDFAEDILEGFGLEFEQPLPLLYSPWALEHLEDLESGDPVAKPVSFQGTNSQMASSSSSSACAPLQPVKVETSSSRHPRPSVGRGRCGPPASKTRRGVKVEMVKTESSDDHGLSEYGGLDSDEVGEDLLLEEQDKTCPGCKRTLKTGVCWLTGAEIQWALPGDRGAWCKECFNLWRLCYSSKCNQIMFALWLDDENNWIVWELHQVASLMIRVEGLERLTAEKVASRVASLQFAFQMFGLTFKPFELVKFRQLPSFNDLQPDRLVQMSDQVDGCKKLCLGYMFPATKSKGKHQVNMPSIGGRFGLHSRSSLQTDFDEDIDRFTSAFPSAMASAAASDELQPVAVVDQSSNDVKVQSTIAWAISQLQPYKGEDWVNIKEGYFTTTSNKFFDLKSTLAHEGDEKNVSAVEVWLNKLGVGRLVSKKYREFRRLSTKTSKLQSLSPSLGEWIAFLLDKKVAIHYTLAQLNLKVSFTVGESDYGPKVKSMLKEGLCTVLEEIPLGTNISGESWLRSVFFGKFAMDLQAMAIEDCEAQRKQWITNLESMVADLSSSTSASAVQRVIDDLMQLTNMLKAGIENSAISVADATCCINALATPRFALLRETFDKAPAGIEFASAARELLQRRASDEVGDERFRVALEALSDGAMLSVDEVVVYHIKYIEVCQAHLVLAGKTFIFDSMTAVLSHTLDAIRVWSPVRLHEKKAEIVEMAEGMASVIDVIDLALCWLLTDMFSELLTCGETMARIGSADDDAMMLSIGLSHENNEALSVERTKEMVSDGSDFSQLQSKVYSQCLAFAEGLGEEMHEVKIILSSAIRRSSENQAKRQLVLKVGQSLVDAVLAMEGQGWSKEGFLQEWEATGSQSALTKLLDAKQLADEAKETGDFEFGSTIAGQMNSKINWKYEAAVWDTNVLVESVATLPSRITSIGFWSDIHLVFQGMVSDALLKLLEQCEFEAFVGKADVFDDFTDMTLPMIGASLVKPNTMQGARLALLAAARMDGPDPVLPHRSAFKLFDAVLKYHDAVLVPLSKCKLAEVDTEVPKEELLAMMSLYTHMGEVASTVSMVIAEMKDPSRCISGGTVRKDLEKAIAFAVDSALEAESMIETEAAIFEHADKQPKPIVWPISLATSRLWLKTSLAVIAEIRARIVNQTVKLVQQLASKTEKHTPRYEHFINDKTFVPNLCKKHLLGGKKEIDLFAECVELFQAIGQVAAVAKRYKLPNPKEDPKVKETLNYGLSVFNSGKQAATVITACRVALLYTGQEQYDEAVKLLSKWKAALPGSLVANLTDVTTKQAKLET</sequence>
<feature type="region of interest" description="Disordered" evidence="2">
    <location>
        <begin position="1"/>
        <end position="110"/>
    </location>
</feature>
<feature type="compositionally biased region" description="Basic and acidic residues" evidence="2">
    <location>
        <begin position="2361"/>
        <end position="2386"/>
    </location>
</feature>
<feature type="coiled-coil region" evidence="1">
    <location>
        <begin position="300"/>
        <end position="331"/>
    </location>
</feature>
<dbReference type="GO" id="GO:0017056">
    <property type="term" value="F:structural constituent of nuclear pore"/>
    <property type="evidence" value="ECO:0007669"/>
    <property type="project" value="TreeGrafter"/>
</dbReference>
<dbReference type="PANTHER" id="PTHR18898:SF2">
    <property type="entry name" value="NUCLEOPROTEIN TPR"/>
    <property type="match status" value="1"/>
</dbReference>
<dbReference type="PANTHER" id="PTHR18898">
    <property type="entry name" value="NUCLEOPROTEIN TPR-RELATED"/>
    <property type="match status" value="1"/>
</dbReference>
<dbReference type="GO" id="GO:0006406">
    <property type="term" value="P:mRNA export from nucleus"/>
    <property type="evidence" value="ECO:0007669"/>
    <property type="project" value="TreeGrafter"/>
</dbReference>
<name>A0A813DCU1_POLGL</name>
<feature type="compositionally biased region" description="Low complexity" evidence="2">
    <location>
        <begin position="46"/>
        <end position="63"/>
    </location>
</feature>
<feature type="region of interest" description="Disordered" evidence="2">
    <location>
        <begin position="878"/>
        <end position="917"/>
    </location>
</feature>
<dbReference type="GO" id="GO:0005643">
    <property type="term" value="C:nuclear pore"/>
    <property type="evidence" value="ECO:0007669"/>
    <property type="project" value="TreeGrafter"/>
</dbReference>
<keyword evidence="1" id="KW-0175">Coiled coil</keyword>
<gene>
    <name evidence="3" type="ORF">PGLA1383_LOCUS4298</name>
</gene>
<feature type="compositionally biased region" description="Acidic residues" evidence="2">
    <location>
        <begin position="743"/>
        <end position="779"/>
    </location>
</feature>
<feature type="compositionally biased region" description="Low complexity" evidence="2">
    <location>
        <begin position="647"/>
        <end position="667"/>
    </location>
</feature>
<evidence type="ECO:0000256" key="2">
    <source>
        <dbReference type="SAM" id="MobiDB-lite"/>
    </source>
</evidence>
<dbReference type="Proteomes" id="UP000654075">
    <property type="component" value="Unassembled WGS sequence"/>
</dbReference>
<evidence type="ECO:0000313" key="3">
    <source>
        <dbReference type="EMBL" id="CAE8585389.1"/>
    </source>
</evidence>
<feature type="compositionally biased region" description="Basic and acidic residues" evidence="2">
    <location>
        <begin position="2101"/>
        <end position="2118"/>
    </location>
</feature>
<accession>A0A813DCU1</accession>
<feature type="compositionally biased region" description="Basic and acidic residues" evidence="2">
    <location>
        <begin position="2486"/>
        <end position="2501"/>
    </location>
</feature>
<feature type="region of interest" description="Disordered" evidence="2">
    <location>
        <begin position="582"/>
        <end position="631"/>
    </location>
</feature>
<evidence type="ECO:0000313" key="4">
    <source>
        <dbReference type="Proteomes" id="UP000654075"/>
    </source>
</evidence>
<dbReference type="GO" id="GO:1901673">
    <property type="term" value="P:regulation of mitotic spindle assembly"/>
    <property type="evidence" value="ECO:0007669"/>
    <property type="project" value="TreeGrafter"/>
</dbReference>
<feature type="compositionally biased region" description="Basic and acidic residues" evidence="2">
    <location>
        <begin position="454"/>
        <end position="463"/>
    </location>
</feature>
<feature type="region of interest" description="Disordered" evidence="2">
    <location>
        <begin position="2354"/>
        <end position="2387"/>
    </location>
</feature>
<organism evidence="3 4">
    <name type="scientific">Polarella glacialis</name>
    <name type="common">Dinoflagellate</name>
    <dbReference type="NCBI Taxonomy" id="89957"/>
    <lineage>
        <taxon>Eukaryota</taxon>
        <taxon>Sar</taxon>
        <taxon>Alveolata</taxon>
        <taxon>Dinophyceae</taxon>
        <taxon>Suessiales</taxon>
        <taxon>Suessiaceae</taxon>
        <taxon>Polarella</taxon>
    </lineage>
</organism>